<accession>A0A8J8BBG1</accession>
<evidence type="ECO:0000259" key="3">
    <source>
        <dbReference type="Pfam" id="PF03976"/>
    </source>
</evidence>
<proteinExistence type="predicted"/>
<dbReference type="Proteomes" id="UP000677913">
    <property type="component" value="Unassembled WGS sequence"/>
</dbReference>
<gene>
    <name evidence="4" type="ORF">KGA66_08585</name>
</gene>
<dbReference type="AlphaFoldDB" id="A0A8J8BBG1"/>
<keyword evidence="1" id="KW-0808">Transferase</keyword>
<dbReference type="PANTHER" id="PTHR34383:SF3">
    <property type="entry name" value="POLYPHOSPHATE:AMP PHOSPHOTRANSFERASE"/>
    <property type="match status" value="1"/>
</dbReference>
<dbReference type="NCBIfam" id="TIGR03709">
    <property type="entry name" value="PPK2_rel_1"/>
    <property type="match status" value="1"/>
</dbReference>
<dbReference type="InterPro" id="IPR016898">
    <property type="entry name" value="Polyphosphate_phosphotransfera"/>
</dbReference>
<dbReference type="EMBL" id="JAGSXH010000020">
    <property type="protein sequence ID" value="MBS2963098.1"/>
    <property type="molecule type" value="Genomic_DNA"/>
</dbReference>
<comment type="caution">
    <text evidence="4">The sequence shown here is derived from an EMBL/GenBank/DDBJ whole genome shotgun (WGS) entry which is preliminary data.</text>
</comment>
<reference evidence="4" key="1">
    <citation type="submission" date="2021-04" db="EMBL/GenBank/DDBJ databases">
        <title>Genome based classification of Actinospica acidithermotolerans sp. nov., an actinobacterium isolated from an Indonesian hot spring.</title>
        <authorList>
            <person name="Kusuma A.B."/>
            <person name="Putra K.E."/>
            <person name="Nafisah S."/>
            <person name="Loh J."/>
            <person name="Nouioui I."/>
            <person name="Goodfellow M."/>
        </authorList>
    </citation>
    <scope>NUCLEOTIDE SEQUENCE</scope>
    <source>
        <strain evidence="4">DSM 45618</strain>
    </source>
</reference>
<protein>
    <submittedName>
        <fullName evidence="4">Polyphosphate kinase 2 family protein</fullName>
    </submittedName>
</protein>
<keyword evidence="5" id="KW-1185">Reference proteome</keyword>
<dbReference type="InterPro" id="IPR022300">
    <property type="entry name" value="PPK2-rel_1"/>
</dbReference>
<dbReference type="PANTHER" id="PTHR34383">
    <property type="entry name" value="POLYPHOSPHATE:AMP PHOSPHOTRANSFERASE-RELATED"/>
    <property type="match status" value="1"/>
</dbReference>
<evidence type="ECO:0000256" key="1">
    <source>
        <dbReference type="ARBA" id="ARBA00022679"/>
    </source>
</evidence>
<organism evidence="4 5">
    <name type="scientific">Actinocrinis puniceicyclus</name>
    <dbReference type="NCBI Taxonomy" id="977794"/>
    <lineage>
        <taxon>Bacteria</taxon>
        <taxon>Bacillati</taxon>
        <taxon>Actinomycetota</taxon>
        <taxon>Actinomycetes</taxon>
        <taxon>Catenulisporales</taxon>
        <taxon>Actinospicaceae</taxon>
        <taxon>Actinocrinis</taxon>
    </lineage>
</organism>
<dbReference type="Pfam" id="PF03976">
    <property type="entry name" value="PPK2"/>
    <property type="match status" value="1"/>
</dbReference>
<name>A0A8J8BBG1_9ACTN</name>
<dbReference type="PIRSF" id="PIRSF028756">
    <property type="entry name" value="PPK2_prd"/>
    <property type="match status" value="1"/>
</dbReference>
<dbReference type="SUPFAM" id="SSF52540">
    <property type="entry name" value="P-loop containing nucleoside triphosphate hydrolases"/>
    <property type="match status" value="1"/>
</dbReference>
<evidence type="ECO:0000313" key="5">
    <source>
        <dbReference type="Proteomes" id="UP000677913"/>
    </source>
</evidence>
<evidence type="ECO:0000313" key="4">
    <source>
        <dbReference type="EMBL" id="MBS2963098.1"/>
    </source>
</evidence>
<dbReference type="InterPro" id="IPR022488">
    <property type="entry name" value="PPK2-related"/>
</dbReference>
<dbReference type="InterPro" id="IPR027417">
    <property type="entry name" value="P-loop_NTPase"/>
</dbReference>
<keyword evidence="2 4" id="KW-0418">Kinase</keyword>
<dbReference type="Gene3D" id="3.40.50.300">
    <property type="entry name" value="P-loop containing nucleotide triphosphate hydrolases"/>
    <property type="match status" value="1"/>
</dbReference>
<sequence length="280" mass="32190">MHTPLSDQLRILLGPVDLADIDPGATPGAVSHEQTEDELPKLAARLDDLQRRLFAAAQGGHSTRRVLLVLQGMDTSGKGGTVRHVVGQLNPNGIRLTAFKAPTEQEREHDFLWRIRRALPEPGEIGIFDRSHYEDVLIARVRKLVPPMVVGRRYQLINRFEQQLTAEGTVLVKCFLHISRDEQMRRLLARLDDPTKRWKYNPGDVDERALWPEYQEAYRRALEKCSTDEAPWYVVPADHKWYRNYAITRLLIEALERIDPQYPPGDYDVEVERERVLASG</sequence>
<dbReference type="GO" id="GO:0006797">
    <property type="term" value="P:polyphosphate metabolic process"/>
    <property type="evidence" value="ECO:0007669"/>
    <property type="project" value="InterPro"/>
</dbReference>
<evidence type="ECO:0000256" key="2">
    <source>
        <dbReference type="ARBA" id="ARBA00022777"/>
    </source>
</evidence>
<feature type="domain" description="Polyphosphate kinase-2-related" evidence="3">
    <location>
        <begin position="31"/>
        <end position="259"/>
    </location>
</feature>
<dbReference type="GO" id="GO:0008976">
    <property type="term" value="F:polyphosphate kinase activity"/>
    <property type="evidence" value="ECO:0007669"/>
    <property type="project" value="InterPro"/>
</dbReference>